<dbReference type="EMBL" id="VOQF01000001">
    <property type="protein sequence ID" value="TXC93254.1"/>
    <property type="molecule type" value="Genomic_DNA"/>
</dbReference>
<accession>A0A5C6W760</accession>
<proteinExistence type="inferred from homology"/>
<dbReference type="InterPro" id="IPR006343">
    <property type="entry name" value="DnaB/C_C"/>
</dbReference>
<dbReference type="InterPro" id="IPR034829">
    <property type="entry name" value="DnaD-like_sf"/>
</dbReference>
<dbReference type="Pfam" id="PF07261">
    <property type="entry name" value="DnaB_2"/>
    <property type="match status" value="1"/>
</dbReference>
<dbReference type="Gene3D" id="1.10.10.630">
    <property type="entry name" value="DnaD domain-like"/>
    <property type="match status" value="1"/>
</dbReference>
<organism evidence="5 6">
    <name type="scientific">Metabacillus litoralis</name>
    <dbReference type="NCBI Taxonomy" id="152268"/>
    <lineage>
        <taxon>Bacteria</taxon>
        <taxon>Bacillati</taxon>
        <taxon>Bacillota</taxon>
        <taxon>Bacilli</taxon>
        <taxon>Bacillales</taxon>
        <taxon>Bacillaceae</taxon>
        <taxon>Metabacillus</taxon>
    </lineage>
</organism>
<feature type="region of interest" description="Disordered" evidence="2">
    <location>
        <begin position="198"/>
        <end position="221"/>
    </location>
</feature>
<feature type="compositionally biased region" description="Polar residues" evidence="2">
    <location>
        <begin position="207"/>
        <end position="217"/>
    </location>
</feature>
<dbReference type="InterPro" id="IPR053843">
    <property type="entry name" value="DnaD_N"/>
</dbReference>
<dbReference type="Proteomes" id="UP000321363">
    <property type="component" value="Unassembled WGS sequence"/>
</dbReference>
<dbReference type="InterPro" id="IPR036388">
    <property type="entry name" value="WH-like_DNA-bd_sf"/>
</dbReference>
<dbReference type="SUPFAM" id="SSF158499">
    <property type="entry name" value="DnaD domain-like"/>
    <property type="match status" value="1"/>
</dbReference>
<dbReference type="InterPro" id="IPR036390">
    <property type="entry name" value="WH_DNA-bd_sf"/>
</dbReference>
<evidence type="ECO:0000259" key="3">
    <source>
        <dbReference type="Pfam" id="PF07261"/>
    </source>
</evidence>
<reference evidence="5 6" key="1">
    <citation type="journal article" date="2005" name="Int. J. Syst. Evol. Microbiol.">
        <title>Bacillus litoralis sp. nov., isolated from a tidal flat of the Yellow Sea in Korea.</title>
        <authorList>
            <person name="Yoon J.H."/>
            <person name="Oh T.K."/>
        </authorList>
    </citation>
    <scope>NUCLEOTIDE SEQUENCE [LARGE SCALE GENOMIC DNA]</scope>
    <source>
        <strain evidence="5 6">SW-211</strain>
    </source>
</reference>
<dbReference type="RefSeq" id="WP_146946112.1">
    <property type="nucleotide sequence ID" value="NZ_VOQF01000001.1"/>
</dbReference>
<protein>
    <submittedName>
        <fullName evidence="5">DnaD domain-containing protein</fullName>
    </submittedName>
</protein>
<dbReference type="SUPFAM" id="SSF46785">
    <property type="entry name" value="Winged helix' DNA-binding domain"/>
    <property type="match status" value="1"/>
</dbReference>
<comment type="similarity">
    <text evidence="1">Belongs to the DnaB/DnaD family.</text>
</comment>
<dbReference type="OrthoDB" id="9770238at2"/>
<feature type="domain" description="DnaB/C C-terminal" evidence="3">
    <location>
        <begin position="129"/>
        <end position="201"/>
    </location>
</feature>
<feature type="domain" description="DnaD N-terminal" evidence="4">
    <location>
        <begin position="17"/>
        <end position="115"/>
    </location>
</feature>
<dbReference type="Gene3D" id="1.10.10.10">
    <property type="entry name" value="Winged helix-like DNA-binding domain superfamily/Winged helix DNA-binding domain"/>
    <property type="match status" value="1"/>
</dbReference>
<gene>
    <name evidence="5" type="ORF">FS935_03415</name>
</gene>
<evidence type="ECO:0000313" key="6">
    <source>
        <dbReference type="Proteomes" id="UP000321363"/>
    </source>
</evidence>
<comment type="caution">
    <text evidence="5">The sequence shown here is derived from an EMBL/GenBank/DDBJ whole genome shotgun (WGS) entry which is preliminary data.</text>
</comment>
<dbReference type="PANTHER" id="PTHR37293:SF6">
    <property type="entry name" value="DNA REPLICATION PROTEIN DNAD"/>
    <property type="match status" value="1"/>
</dbReference>
<sequence>MNKEQFIYLQETGHVSIPVILFNYYAKLGINEEEFMVILQVIKFKQTGNQFPTPTEISDHMAISTSTCTSILRTLIQKGFLIIEESEENRLLCEYYSFKPLWDKLYTYLMKENMQKEQEQNNEEDMSLYSVFENEFGRPLSPFECESLAIWIDQDEYDPVIIKAALREAVMSGKLNFRYIDRILFEWKKNGIRTIDQARNHSKKFRQNQGSNNNKQSDNNEDYQRKVPFYNWLES</sequence>
<evidence type="ECO:0000256" key="1">
    <source>
        <dbReference type="ARBA" id="ARBA00093462"/>
    </source>
</evidence>
<dbReference type="AlphaFoldDB" id="A0A5C6W760"/>
<evidence type="ECO:0000313" key="5">
    <source>
        <dbReference type="EMBL" id="TXC93254.1"/>
    </source>
</evidence>
<dbReference type="Pfam" id="PF21984">
    <property type="entry name" value="DnaD_N"/>
    <property type="match status" value="1"/>
</dbReference>
<name>A0A5C6W760_9BACI</name>
<evidence type="ECO:0000259" key="4">
    <source>
        <dbReference type="Pfam" id="PF21984"/>
    </source>
</evidence>
<evidence type="ECO:0000256" key="2">
    <source>
        <dbReference type="SAM" id="MobiDB-lite"/>
    </source>
</evidence>
<dbReference type="InterPro" id="IPR053162">
    <property type="entry name" value="DnaD"/>
</dbReference>
<dbReference type="NCBIfam" id="TIGR01446">
    <property type="entry name" value="DnaD_dom"/>
    <property type="match status" value="1"/>
</dbReference>
<dbReference type="PANTHER" id="PTHR37293">
    <property type="entry name" value="PHAGE REPLICATION PROTEIN-RELATED"/>
    <property type="match status" value="1"/>
</dbReference>
<keyword evidence="6" id="KW-1185">Reference proteome</keyword>